<protein>
    <submittedName>
        <fullName evidence="1">DUF1800 domain-containing protein</fullName>
    </submittedName>
</protein>
<accession>A0ABS3JCP0</accession>
<proteinExistence type="predicted"/>
<name>A0ABS3JCP0_9BACT</name>
<dbReference type="Pfam" id="PF08811">
    <property type="entry name" value="DUF1800"/>
    <property type="match status" value="1"/>
</dbReference>
<organism evidence="1 2">
    <name type="scientific">Fibrella forsythiae</name>
    <dbReference type="NCBI Taxonomy" id="2817061"/>
    <lineage>
        <taxon>Bacteria</taxon>
        <taxon>Pseudomonadati</taxon>
        <taxon>Bacteroidota</taxon>
        <taxon>Cytophagia</taxon>
        <taxon>Cytophagales</taxon>
        <taxon>Spirosomataceae</taxon>
        <taxon>Fibrella</taxon>
    </lineage>
</organism>
<dbReference type="InterPro" id="IPR014917">
    <property type="entry name" value="DUF1800"/>
</dbReference>
<comment type="caution">
    <text evidence="1">The sequence shown here is derived from an EMBL/GenBank/DDBJ whole genome shotgun (WGS) entry which is preliminary data.</text>
</comment>
<dbReference type="Proteomes" id="UP000664628">
    <property type="component" value="Unassembled WGS sequence"/>
</dbReference>
<dbReference type="RefSeq" id="WP_207326962.1">
    <property type="nucleotide sequence ID" value="NZ_JAFMYW010000001.1"/>
</dbReference>
<reference evidence="1 2" key="1">
    <citation type="submission" date="2021-03" db="EMBL/GenBank/DDBJ databases">
        <title>Fibrella sp. HMF5405 genome sequencing and assembly.</title>
        <authorList>
            <person name="Kang H."/>
            <person name="Kim H."/>
            <person name="Bae S."/>
            <person name="Joh K."/>
        </authorList>
    </citation>
    <scope>NUCLEOTIDE SEQUENCE [LARGE SCALE GENOMIC DNA]</scope>
    <source>
        <strain evidence="1 2">HMF5405</strain>
    </source>
</reference>
<sequence>MRPISKQQQIQHLYWRAGFGATPALAQRESHRPIRKVVRDLLNSEIPFAPLTVVEPAQVVDRKELRGMARTGMIDRNMLKQRLKENTEHIRDLNVLWVQRMGTNQDVLREKMALFWHGHFACRVLNPVAVQHYLNTIRQHALGTFGELLMAVSKEPAMLQFLNNQQNRKNAPNENFAREVMELFTLGRTDGSTANYTEADVKDAARAFTGWGFTIDGEFTFRKNQHDDGLKTIFGQSGTFVGDDVIRLLLERKQTARFVTSKIYRFLVDDQATDSTARNRINTLADRFYSKGYNIADLLETILTADWFYEPAVVGTRIKSPVELVAGIEQSLGLQFEQKQSLIFIQRTLGQVLLYPPNVAGWPGGRNWIDSSSLLFRMKLPDLLLQAGQVNIKPKEDGDVNTELLSKRGKGSMQASADWNAFEAAFASVSTEKLPDELAAYLLQQPLGTAQRATVMKRLKPDSNRSDQLKILTATIMALPEYQLC</sequence>
<keyword evidence="2" id="KW-1185">Reference proteome</keyword>
<gene>
    <name evidence="1" type="ORF">J2I46_00485</name>
</gene>
<dbReference type="EMBL" id="JAFMYW010000001">
    <property type="protein sequence ID" value="MBO0947039.1"/>
    <property type="molecule type" value="Genomic_DNA"/>
</dbReference>
<evidence type="ECO:0000313" key="1">
    <source>
        <dbReference type="EMBL" id="MBO0947039.1"/>
    </source>
</evidence>
<evidence type="ECO:0000313" key="2">
    <source>
        <dbReference type="Proteomes" id="UP000664628"/>
    </source>
</evidence>